<dbReference type="InterPro" id="IPR001915">
    <property type="entry name" value="Peptidase_M48"/>
</dbReference>
<gene>
    <name evidence="9" type="ORF">QNI19_17435</name>
</gene>
<organism evidence="9 10">
    <name type="scientific">Xanthocytophaga flava</name>
    <dbReference type="NCBI Taxonomy" id="3048013"/>
    <lineage>
        <taxon>Bacteria</taxon>
        <taxon>Pseudomonadati</taxon>
        <taxon>Bacteroidota</taxon>
        <taxon>Cytophagia</taxon>
        <taxon>Cytophagales</taxon>
        <taxon>Rhodocytophagaceae</taxon>
        <taxon>Xanthocytophaga</taxon>
    </lineage>
</organism>
<keyword evidence="7" id="KW-0732">Signal</keyword>
<feature type="signal peptide" evidence="7">
    <location>
        <begin position="1"/>
        <end position="19"/>
    </location>
</feature>
<evidence type="ECO:0000256" key="7">
    <source>
        <dbReference type="SAM" id="SignalP"/>
    </source>
</evidence>
<comment type="caution">
    <text evidence="9">The sequence shown here is derived from an EMBL/GenBank/DDBJ whole genome shotgun (WGS) entry which is preliminary data.</text>
</comment>
<evidence type="ECO:0000256" key="3">
    <source>
        <dbReference type="ARBA" id="ARBA00022723"/>
    </source>
</evidence>
<comment type="cofactor">
    <cofactor evidence="1">
        <name>Zn(2+)</name>
        <dbReference type="ChEBI" id="CHEBI:29105"/>
    </cofactor>
</comment>
<dbReference type="Proteomes" id="UP001228581">
    <property type="component" value="Unassembled WGS sequence"/>
</dbReference>
<dbReference type="PANTHER" id="PTHR22726">
    <property type="entry name" value="METALLOENDOPEPTIDASE OMA1"/>
    <property type="match status" value="1"/>
</dbReference>
<dbReference type="InterPro" id="IPR051156">
    <property type="entry name" value="Mito/Outer_Membr_Metalloprot"/>
</dbReference>
<evidence type="ECO:0000256" key="4">
    <source>
        <dbReference type="ARBA" id="ARBA00022801"/>
    </source>
</evidence>
<reference evidence="9 10" key="1">
    <citation type="submission" date="2023-05" db="EMBL/GenBank/DDBJ databases">
        <authorList>
            <person name="Zhang X."/>
        </authorList>
    </citation>
    <scope>NUCLEOTIDE SEQUENCE [LARGE SCALE GENOMIC DNA]</scope>
    <source>
        <strain evidence="9 10">DM2B3-1</strain>
    </source>
</reference>
<feature type="domain" description="Peptidase M48" evidence="8">
    <location>
        <begin position="97"/>
        <end position="291"/>
    </location>
</feature>
<keyword evidence="4" id="KW-0378">Hydrolase</keyword>
<dbReference type="CDD" id="cd07324">
    <property type="entry name" value="M48C_Oma1-like"/>
    <property type="match status" value="1"/>
</dbReference>
<dbReference type="Pfam" id="PF01435">
    <property type="entry name" value="Peptidase_M48"/>
    <property type="match status" value="1"/>
</dbReference>
<keyword evidence="2" id="KW-0645">Protease</keyword>
<keyword evidence="3" id="KW-0479">Metal-binding</keyword>
<evidence type="ECO:0000313" key="9">
    <source>
        <dbReference type="EMBL" id="MDJ1494725.1"/>
    </source>
</evidence>
<accession>A0ABT7CM05</accession>
<evidence type="ECO:0000259" key="8">
    <source>
        <dbReference type="Pfam" id="PF01435"/>
    </source>
</evidence>
<evidence type="ECO:0000313" key="10">
    <source>
        <dbReference type="Proteomes" id="UP001228581"/>
    </source>
</evidence>
<evidence type="ECO:0000256" key="2">
    <source>
        <dbReference type="ARBA" id="ARBA00022670"/>
    </source>
</evidence>
<feature type="chain" id="PRO_5047060914" evidence="7">
    <location>
        <begin position="20"/>
        <end position="745"/>
    </location>
</feature>
<evidence type="ECO:0000256" key="6">
    <source>
        <dbReference type="ARBA" id="ARBA00023049"/>
    </source>
</evidence>
<dbReference type="Gene3D" id="3.30.2010.10">
    <property type="entry name" value="Metalloproteases ('zincins'), catalytic domain"/>
    <property type="match status" value="1"/>
</dbReference>
<dbReference type="PANTHER" id="PTHR22726:SF1">
    <property type="entry name" value="METALLOENDOPEPTIDASE OMA1, MITOCHONDRIAL"/>
    <property type="match status" value="1"/>
</dbReference>
<sequence length="745" mass="86451">MKHFYCYVICLLTSTLLSAQNFDNYQSIKSVNPIPSDFLTLSSTKYQNSLQQTDTETGSTRKEKKYKKDFYLTSSFILDELLLSGRVLFNDSVTLYVNQVADKLLQKQPDLRKKLRFYTVKSKVANAFATDAGIVFVNLGLLAQLDNEAQLAFILSHEISHYTKKHSITGYLESQKIYSGRGDYRGLSVDDKFLAKMKYSKDMETEADSEGLSLYLKSDYTTQNLTDVFEVLKYSDLPFEDIECKLAFLETKDYRFPQSYRLASVKPISLKKEEDDTESSHPNTDKRKEAIVDKLRTNIREGGKVYLVSEKAFQKVRQIARFEVCDLYLRSLDYVNAIYSCYILLQEYPNSTYLHKVISSSLIQMAKYANYGTNSSKNTRYSYRKSSDDTPTSYKYEDVEGASQRLYYLFSKLSNEEMTILAVSYTWKIRNKFPQDVQIKELGEIALQELAFGGTSSLGKFTTDSNIYDPEADTAQAPQKSKIELIKKLESERTYEKYAFAEYLKEKEFTDLFNKYVDEKKEKDKNADRRRRDLAAYRKYLKKRGASLGIDKVVIVNTEYYQIDDRKKKQKLRLLESEQKNQAFNDRIKTITTQLGLQTQWIEPRTLNASDADKFNDYALIKDWISKMSIHDNIDVPLLTKEQKEKFVAKYGTPYVCWTGVFSLRDSPPWPKMFWALGAPYLLPGIAWEAFAPHPEVLYFATVFNVEDEKVYLAEYRILSTKDAGYVLNANIYNTFNQVKHKRKK</sequence>
<dbReference type="RefSeq" id="WP_313998114.1">
    <property type="nucleotide sequence ID" value="NZ_JASJOR010000004.1"/>
</dbReference>
<keyword evidence="6" id="KW-0482">Metalloprotease</keyword>
<keyword evidence="5" id="KW-0862">Zinc</keyword>
<evidence type="ECO:0000256" key="5">
    <source>
        <dbReference type="ARBA" id="ARBA00022833"/>
    </source>
</evidence>
<protein>
    <submittedName>
        <fullName evidence="9">M48 family metallopeptidase</fullName>
    </submittedName>
</protein>
<name>A0ABT7CM05_9BACT</name>
<evidence type="ECO:0000256" key="1">
    <source>
        <dbReference type="ARBA" id="ARBA00001947"/>
    </source>
</evidence>
<dbReference type="EMBL" id="JASJOT010000011">
    <property type="protein sequence ID" value="MDJ1494725.1"/>
    <property type="molecule type" value="Genomic_DNA"/>
</dbReference>
<proteinExistence type="predicted"/>
<keyword evidence="10" id="KW-1185">Reference proteome</keyword>